<gene>
    <name evidence="1" type="ORF">CS063_14735</name>
</gene>
<keyword evidence="2" id="KW-1185">Reference proteome</keyword>
<name>A0AC61D826_9FIRM</name>
<proteinExistence type="predicted"/>
<evidence type="ECO:0000313" key="2">
    <source>
        <dbReference type="Proteomes" id="UP000224460"/>
    </source>
</evidence>
<organism evidence="1 2">
    <name type="scientific">Sporanaerobium hydrogeniformans</name>
    <dbReference type="NCBI Taxonomy" id="3072179"/>
    <lineage>
        <taxon>Bacteria</taxon>
        <taxon>Bacillati</taxon>
        <taxon>Bacillota</taxon>
        <taxon>Clostridia</taxon>
        <taxon>Lachnospirales</taxon>
        <taxon>Lachnospiraceae</taxon>
        <taxon>Sporanaerobium</taxon>
    </lineage>
</organism>
<protein>
    <submittedName>
        <fullName evidence="1">Uncharacterized protein</fullName>
    </submittedName>
</protein>
<reference evidence="1" key="1">
    <citation type="submission" date="2017-10" db="EMBL/GenBank/DDBJ databases">
        <title>Genome sequence of cellulolytic Lachnospiraceae bacterium XHS1971 isolated from hotspring sediment.</title>
        <authorList>
            <person name="Vasudevan G."/>
            <person name="Joshi A.J."/>
            <person name="Hivarkar S."/>
            <person name="Lanjekar V.B."/>
            <person name="Dhakephalkar P.K."/>
            <person name="Dagar S."/>
        </authorList>
    </citation>
    <scope>NUCLEOTIDE SEQUENCE</scope>
    <source>
        <strain evidence="1">XHS1971</strain>
    </source>
</reference>
<sequence length="303" mass="34039">MQKITEFIKSQRIYSKSKKQEEKETIKEEKYTSSTFLLQVFMTLAALFFLTPILIIFNYSMKTKKELYIGNPLALPETFNLSNFEAAFNKLNLVVSFTNTLLYTAISVAILVILCGAAAWAIARAKGNFFKFAYVYFVIGILIPYQALFLPIYIIGYKLSLTNTRLGIILMYIATGISFGVFIMTSFMSTVPIELEEAAKIDGCSIYRTYFSIVLPLLKPAMATLTIMLSFQIWNDYLMASLFVSSKKLKTLTVAMQSLFSQQASDYSTAFAAIVISVLPIAILFMCLQKYFIKGMTVGAVKG</sequence>
<dbReference type="EMBL" id="PEDL01000022">
    <property type="protein sequence ID" value="PHV69616.1"/>
    <property type="molecule type" value="Genomic_DNA"/>
</dbReference>
<accession>A0AC61D826</accession>
<comment type="caution">
    <text evidence="1">The sequence shown here is derived from an EMBL/GenBank/DDBJ whole genome shotgun (WGS) entry which is preliminary data.</text>
</comment>
<dbReference type="Proteomes" id="UP000224460">
    <property type="component" value="Unassembled WGS sequence"/>
</dbReference>
<evidence type="ECO:0000313" key="1">
    <source>
        <dbReference type="EMBL" id="PHV69616.1"/>
    </source>
</evidence>